<keyword evidence="6" id="KW-1185">Reference proteome</keyword>
<dbReference type="GeneID" id="19208673"/>
<dbReference type="InterPro" id="IPR050816">
    <property type="entry name" value="Flavin-dep_Halogenase_NPB"/>
</dbReference>
<gene>
    <name evidence="5" type="ORF">CONPUDRAFT_68665</name>
</gene>
<evidence type="ECO:0000256" key="2">
    <source>
        <dbReference type="ARBA" id="ARBA00023002"/>
    </source>
</evidence>
<dbReference type="RefSeq" id="XP_007762643.1">
    <property type="nucleotide sequence ID" value="XM_007764453.1"/>
</dbReference>
<dbReference type="GO" id="GO:0044550">
    <property type="term" value="P:secondary metabolite biosynthetic process"/>
    <property type="evidence" value="ECO:0007669"/>
    <property type="project" value="UniProtKB-ARBA"/>
</dbReference>
<evidence type="ECO:0000313" key="5">
    <source>
        <dbReference type="EMBL" id="EIW86049.1"/>
    </source>
</evidence>
<dbReference type="InterPro" id="IPR036188">
    <property type="entry name" value="FAD/NAD-bd_sf"/>
</dbReference>
<dbReference type="KEGG" id="cput:CONPUDRAFT_68665"/>
<reference evidence="6" key="1">
    <citation type="journal article" date="2012" name="Science">
        <title>The Paleozoic origin of enzymatic lignin decomposition reconstructed from 31 fungal genomes.</title>
        <authorList>
            <person name="Floudas D."/>
            <person name="Binder M."/>
            <person name="Riley R."/>
            <person name="Barry K."/>
            <person name="Blanchette R.A."/>
            <person name="Henrissat B."/>
            <person name="Martinez A.T."/>
            <person name="Otillar R."/>
            <person name="Spatafora J.W."/>
            <person name="Yadav J.S."/>
            <person name="Aerts A."/>
            <person name="Benoit I."/>
            <person name="Boyd A."/>
            <person name="Carlson A."/>
            <person name="Copeland A."/>
            <person name="Coutinho P.M."/>
            <person name="de Vries R.P."/>
            <person name="Ferreira P."/>
            <person name="Findley K."/>
            <person name="Foster B."/>
            <person name="Gaskell J."/>
            <person name="Glotzer D."/>
            <person name="Gorecki P."/>
            <person name="Heitman J."/>
            <person name="Hesse C."/>
            <person name="Hori C."/>
            <person name="Igarashi K."/>
            <person name="Jurgens J.A."/>
            <person name="Kallen N."/>
            <person name="Kersten P."/>
            <person name="Kohler A."/>
            <person name="Kuees U."/>
            <person name="Kumar T.K.A."/>
            <person name="Kuo A."/>
            <person name="LaButti K."/>
            <person name="Larrondo L.F."/>
            <person name="Lindquist E."/>
            <person name="Ling A."/>
            <person name="Lombard V."/>
            <person name="Lucas S."/>
            <person name="Lundell T."/>
            <person name="Martin R."/>
            <person name="McLaughlin D.J."/>
            <person name="Morgenstern I."/>
            <person name="Morin E."/>
            <person name="Murat C."/>
            <person name="Nagy L.G."/>
            <person name="Nolan M."/>
            <person name="Ohm R.A."/>
            <person name="Patyshakuliyeva A."/>
            <person name="Rokas A."/>
            <person name="Ruiz-Duenas F.J."/>
            <person name="Sabat G."/>
            <person name="Salamov A."/>
            <person name="Samejima M."/>
            <person name="Schmutz J."/>
            <person name="Slot J.C."/>
            <person name="St John F."/>
            <person name="Stenlid J."/>
            <person name="Sun H."/>
            <person name="Sun S."/>
            <person name="Syed K."/>
            <person name="Tsang A."/>
            <person name="Wiebenga A."/>
            <person name="Young D."/>
            <person name="Pisabarro A."/>
            <person name="Eastwood D.C."/>
            <person name="Martin F."/>
            <person name="Cullen D."/>
            <person name="Grigoriev I.V."/>
            <person name="Hibbett D.S."/>
        </authorList>
    </citation>
    <scope>NUCLEOTIDE SEQUENCE [LARGE SCALE GENOMIC DNA]</scope>
    <source>
        <strain evidence="6">RWD-64-598 SS2</strain>
    </source>
</reference>
<dbReference type="Proteomes" id="UP000053558">
    <property type="component" value="Unassembled WGS sequence"/>
</dbReference>
<comment type="caution">
    <text evidence="5">The sequence shown here is derived from an EMBL/GenBank/DDBJ whole genome shotgun (WGS) entry which is preliminary data.</text>
</comment>
<evidence type="ECO:0000313" key="6">
    <source>
        <dbReference type="Proteomes" id="UP000053558"/>
    </source>
</evidence>
<dbReference type="OrthoDB" id="3340390at2759"/>
<dbReference type="Gene3D" id="3.50.50.60">
    <property type="entry name" value="FAD/NAD(P)-binding domain"/>
    <property type="match status" value="1"/>
</dbReference>
<comment type="catalytic activity">
    <reaction evidence="3">
        <text>melleolide F + FADH2 + chloride + O2 = 6'-chloromelleolide F + FAD + 2 H2O + H(+)</text>
        <dbReference type="Rhea" id="RHEA:67160"/>
        <dbReference type="ChEBI" id="CHEBI:15377"/>
        <dbReference type="ChEBI" id="CHEBI:15378"/>
        <dbReference type="ChEBI" id="CHEBI:15379"/>
        <dbReference type="ChEBI" id="CHEBI:17996"/>
        <dbReference type="ChEBI" id="CHEBI:57692"/>
        <dbReference type="ChEBI" id="CHEBI:58307"/>
        <dbReference type="ChEBI" id="CHEBI:167712"/>
        <dbReference type="ChEBI" id="CHEBI:167713"/>
    </reaction>
    <physiologicalReaction direction="left-to-right" evidence="3">
        <dbReference type="Rhea" id="RHEA:67161"/>
    </physiologicalReaction>
</comment>
<dbReference type="GO" id="GO:0140907">
    <property type="term" value="F:flavin-dependent halogenase activity"/>
    <property type="evidence" value="ECO:0007669"/>
    <property type="project" value="UniProtKB-ARBA"/>
</dbReference>
<dbReference type="PANTHER" id="PTHR43747:SF5">
    <property type="entry name" value="FAD-BINDING DOMAIN-CONTAINING PROTEIN"/>
    <property type="match status" value="1"/>
</dbReference>
<keyword evidence="2" id="KW-0560">Oxidoreductase</keyword>
<proteinExistence type="inferred from homology"/>
<feature type="compositionally biased region" description="Basic and acidic residues" evidence="4">
    <location>
        <begin position="8"/>
        <end position="22"/>
    </location>
</feature>
<accession>A0A5M3N3Q1</accession>
<feature type="region of interest" description="Disordered" evidence="4">
    <location>
        <begin position="1"/>
        <end position="25"/>
    </location>
</feature>
<dbReference type="EMBL" id="JH711573">
    <property type="protein sequence ID" value="EIW86049.1"/>
    <property type="molecule type" value="Genomic_DNA"/>
</dbReference>
<evidence type="ECO:0008006" key="7">
    <source>
        <dbReference type="Google" id="ProtNLM"/>
    </source>
</evidence>
<evidence type="ECO:0000256" key="1">
    <source>
        <dbReference type="ARBA" id="ARBA00005706"/>
    </source>
</evidence>
<name>A0A5M3N3Q1_CONPW</name>
<organism evidence="5 6">
    <name type="scientific">Coniophora puteana (strain RWD-64-598)</name>
    <name type="common">Brown rot fungus</name>
    <dbReference type="NCBI Taxonomy" id="741705"/>
    <lineage>
        <taxon>Eukaryota</taxon>
        <taxon>Fungi</taxon>
        <taxon>Dikarya</taxon>
        <taxon>Basidiomycota</taxon>
        <taxon>Agaricomycotina</taxon>
        <taxon>Agaricomycetes</taxon>
        <taxon>Agaricomycetidae</taxon>
        <taxon>Boletales</taxon>
        <taxon>Coniophorineae</taxon>
        <taxon>Coniophoraceae</taxon>
        <taxon>Coniophora</taxon>
    </lineage>
</organism>
<dbReference type="AlphaFoldDB" id="A0A5M3N3Q1"/>
<comment type="similarity">
    <text evidence="1">Belongs to the flavin-dependent halogenase family.</text>
</comment>
<sequence>MKAAWWGEQREGPGGERVERGPGEGLEEGLRTCLLSGQSPANLPMGETGQAGHSHHRAQGEGATCGWAAQLLHIISHLPMLPSLWTASRLPPSSGISVLPPWVNLYLAARDIVASWKTLDGATGRTTFDYVIDASGRAGILSTQYLKNCKLNNSLKNVARWAYWEGDGIGKHSPGATREGSPFFEAFSVGHVIDQEISNKKAELCSAADPSVTEGLLGHYLTELKLAPRILDPIADGKLIASKNGAATVRSASDYSYLGLSYAGAFIGPYFSSGIRLTLSIGLSAAATINASIKDDIFETDTAEWHTAKVGTGYMHFLFVVWSAYQQIRSQSVPVLSDADEDNFDCAFAHFRPVIRDNADVGKDMSESELQVTIEFCMQGYVESPNPEERAVVKACVGDLKLEEAVKALYGNLSAVKNASVKWRGWQWNAIMEGLDEREKRIAVGMTARKVMRSEDTEHIDNFIKDELNGYRIKLVQGSLGLEQA</sequence>
<protein>
    <recommendedName>
        <fullName evidence="7">FAD/NAD(P)-binding domain-containing protein</fullName>
    </recommendedName>
</protein>
<evidence type="ECO:0000256" key="3">
    <source>
        <dbReference type="ARBA" id="ARBA00049364"/>
    </source>
</evidence>
<evidence type="ECO:0000256" key="4">
    <source>
        <dbReference type="SAM" id="MobiDB-lite"/>
    </source>
</evidence>
<dbReference type="PANTHER" id="PTHR43747">
    <property type="entry name" value="FAD-BINDING PROTEIN"/>
    <property type="match status" value="1"/>
</dbReference>